<evidence type="ECO:0000256" key="5">
    <source>
        <dbReference type="ARBA" id="ARBA00022630"/>
    </source>
</evidence>
<dbReference type="STRING" id="1423721.LA20533_06325"/>
<evidence type="ECO:0000256" key="6">
    <source>
        <dbReference type="ARBA" id="ARBA00022643"/>
    </source>
</evidence>
<comment type="similarity">
    <text evidence="3">Belongs to the flavodoxin family.</text>
</comment>
<evidence type="ECO:0000313" key="8">
    <source>
        <dbReference type="EMBL" id="KRM42497.1"/>
    </source>
</evidence>
<dbReference type="PANTHER" id="PTHR42809">
    <property type="entry name" value="FLAVODOXIN 2"/>
    <property type="match status" value="1"/>
</dbReference>
<name>A0A0R1YJU5_9LACO</name>
<dbReference type="PATRIC" id="fig|1423721.4.peg.290"/>
<dbReference type="OrthoDB" id="9790745at2"/>
<evidence type="ECO:0000256" key="1">
    <source>
        <dbReference type="ARBA" id="ARBA00001917"/>
    </source>
</evidence>
<protein>
    <submittedName>
        <fullName evidence="8">Flavodoxin</fullName>
    </submittedName>
</protein>
<dbReference type="PROSITE" id="PS50902">
    <property type="entry name" value="FLAVODOXIN_LIKE"/>
    <property type="match status" value="1"/>
</dbReference>
<accession>A0A0R1YJU5</accession>
<dbReference type="PRINTS" id="PR00369">
    <property type="entry name" value="FLAVODOXIN"/>
</dbReference>
<dbReference type="InterPro" id="IPR050619">
    <property type="entry name" value="Flavodoxin"/>
</dbReference>
<keyword evidence="5" id="KW-0285">Flavoprotein</keyword>
<dbReference type="GO" id="GO:0016651">
    <property type="term" value="F:oxidoreductase activity, acting on NAD(P)H"/>
    <property type="evidence" value="ECO:0007669"/>
    <property type="project" value="UniProtKB-ARBA"/>
</dbReference>
<proteinExistence type="inferred from homology"/>
<dbReference type="GO" id="GO:0010181">
    <property type="term" value="F:FMN binding"/>
    <property type="evidence" value="ECO:0007669"/>
    <property type="project" value="InterPro"/>
</dbReference>
<sequence length="151" mass="16661">MTTAKIVYASMTGNNEEIANILDEELTDRGVTTSLSDISFTPASEYLNYDLTLMVVYTYGEGEMPDEVADFYDDLAELDLTGKVYAVMGSGDLFYEEHYCETVDYFEQLFTKIGATKGAEPLKINLEADEADMDNIAAVADSVLAKLNEKA</sequence>
<dbReference type="NCBIfam" id="NF005587">
    <property type="entry name" value="PRK07308.1"/>
    <property type="match status" value="1"/>
</dbReference>
<dbReference type="KEGG" id="lah:LA20533_06325"/>
<reference evidence="8 9" key="1">
    <citation type="journal article" date="2015" name="Genome Announc.">
        <title>Expanding the biotechnology potential of lactobacilli through comparative genomics of 213 strains and associated genera.</title>
        <authorList>
            <person name="Sun Z."/>
            <person name="Harris H.M."/>
            <person name="McCann A."/>
            <person name="Guo C."/>
            <person name="Argimon S."/>
            <person name="Zhang W."/>
            <person name="Yang X."/>
            <person name="Jeffery I.B."/>
            <person name="Cooney J.C."/>
            <person name="Kagawa T.F."/>
            <person name="Liu W."/>
            <person name="Song Y."/>
            <person name="Salvetti E."/>
            <person name="Wrobel A."/>
            <person name="Rasinkangas P."/>
            <person name="Parkhill J."/>
            <person name="Rea M.C."/>
            <person name="O'Sullivan O."/>
            <person name="Ritari J."/>
            <person name="Douillard F.P."/>
            <person name="Paul Ross R."/>
            <person name="Yang R."/>
            <person name="Briner A.E."/>
            <person name="Felis G.E."/>
            <person name="de Vos W.M."/>
            <person name="Barrangou R."/>
            <person name="Klaenhammer T.R."/>
            <person name="Caufield P.W."/>
            <person name="Cui Y."/>
            <person name="Zhang H."/>
            <person name="O'Toole P.W."/>
        </authorList>
    </citation>
    <scope>NUCLEOTIDE SEQUENCE [LARGE SCALE GENOMIC DNA]</scope>
    <source>
        <strain evidence="8 9">DSM 20533</strain>
    </source>
</reference>
<dbReference type="InterPro" id="IPR029039">
    <property type="entry name" value="Flavoprotein-like_sf"/>
</dbReference>
<keyword evidence="6" id="KW-0288">FMN</keyword>
<dbReference type="Pfam" id="PF00258">
    <property type="entry name" value="Flavodoxin_1"/>
    <property type="match status" value="1"/>
</dbReference>
<dbReference type="Gene3D" id="3.40.50.360">
    <property type="match status" value="1"/>
</dbReference>
<comment type="cofactor">
    <cofactor evidence="1">
        <name>FMN</name>
        <dbReference type="ChEBI" id="CHEBI:58210"/>
    </cofactor>
</comment>
<dbReference type="Proteomes" id="UP000051230">
    <property type="component" value="Unassembled WGS sequence"/>
</dbReference>
<comment type="caution">
    <text evidence="8">The sequence shown here is derived from an EMBL/GenBank/DDBJ whole genome shotgun (WGS) entry which is preliminary data.</text>
</comment>
<keyword evidence="4" id="KW-0813">Transport</keyword>
<keyword evidence="9" id="KW-1185">Reference proteome</keyword>
<evidence type="ECO:0000256" key="7">
    <source>
        <dbReference type="ARBA" id="ARBA00022982"/>
    </source>
</evidence>
<keyword evidence="7" id="KW-0249">Electron transport</keyword>
<dbReference type="AlphaFoldDB" id="A0A0R1YJU5"/>
<dbReference type="RefSeq" id="WP_054745840.1">
    <property type="nucleotide sequence ID" value="NZ_AYYS01000009.1"/>
</dbReference>
<dbReference type="EMBL" id="AYYS01000009">
    <property type="protein sequence ID" value="KRM42497.1"/>
    <property type="molecule type" value="Genomic_DNA"/>
</dbReference>
<evidence type="ECO:0000256" key="4">
    <source>
        <dbReference type="ARBA" id="ARBA00022448"/>
    </source>
</evidence>
<comment type="function">
    <text evidence="2">Low-potential electron donor to a number of redox enzymes.</text>
</comment>
<dbReference type="InterPro" id="IPR008254">
    <property type="entry name" value="Flavodoxin/NO_synth"/>
</dbReference>
<dbReference type="PANTHER" id="PTHR42809:SF1">
    <property type="entry name" value="FLAVODOXIN 1"/>
    <property type="match status" value="1"/>
</dbReference>
<evidence type="ECO:0000313" key="9">
    <source>
        <dbReference type="Proteomes" id="UP000051230"/>
    </source>
</evidence>
<dbReference type="InterPro" id="IPR001094">
    <property type="entry name" value="Flavdoxin-like"/>
</dbReference>
<evidence type="ECO:0000256" key="2">
    <source>
        <dbReference type="ARBA" id="ARBA00003297"/>
    </source>
</evidence>
<dbReference type="SUPFAM" id="SSF52218">
    <property type="entry name" value="Flavoproteins"/>
    <property type="match status" value="1"/>
</dbReference>
<evidence type="ECO:0000256" key="3">
    <source>
        <dbReference type="ARBA" id="ARBA00005267"/>
    </source>
</evidence>
<organism evidence="8 9">
    <name type="scientific">Amylolactobacillus amylophilus DSM 20533 = JCM 1125</name>
    <dbReference type="NCBI Taxonomy" id="1423721"/>
    <lineage>
        <taxon>Bacteria</taxon>
        <taxon>Bacillati</taxon>
        <taxon>Bacillota</taxon>
        <taxon>Bacilli</taxon>
        <taxon>Lactobacillales</taxon>
        <taxon>Lactobacillaceae</taxon>
        <taxon>Amylolactobacillus</taxon>
    </lineage>
</organism>
<gene>
    <name evidence="8" type="ORF">FD40_GL000288</name>
</gene>